<keyword evidence="7" id="KW-0472">Membrane</keyword>
<dbReference type="InterPro" id="IPR037224">
    <property type="entry name" value="PapC_N_sf"/>
</dbReference>
<evidence type="ECO:0000256" key="4">
    <source>
        <dbReference type="ARBA" id="ARBA00022452"/>
    </source>
</evidence>
<dbReference type="InterPro" id="IPR000015">
    <property type="entry name" value="Fimb_usher"/>
</dbReference>
<dbReference type="SUPFAM" id="SSF141729">
    <property type="entry name" value="FimD N-terminal domain-like"/>
    <property type="match status" value="1"/>
</dbReference>
<dbReference type="InterPro" id="IPR025885">
    <property type="entry name" value="PapC_N"/>
</dbReference>
<dbReference type="Pfam" id="PF13953">
    <property type="entry name" value="PapC_C"/>
    <property type="match status" value="1"/>
</dbReference>
<keyword evidence="8" id="KW-0998">Cell outer membrane</keyword>
<feature type="domain" description="PapC-like C-terminal" evidence="9">
    <location>
        <begin position="773"/>
        <end position="831"/>
    </location>
</feature>
<dbReference type="Gene3D" id="2.60.40.3110">
    <property type="match status" value="1"/>
</dbReference>
<evidence type="ECO:0000259" key="10">
    <source>
        <dbReference type="Pfam" id="PF13954"/>
    </source>
</evidence>
<dbReference type="RefSeq" id="WP_195812867.1">
    <property type="nucleotide sequence ID" value="NZ_JADOBI010000001.1"/>
</dbReference>
<evidence type="ECO:0000256" key="8">
    <source>
        <dbReference type="ARBA" id="ARBA00023237"/>
    </source>
</evidence>
<accession>A0ABS0DYF0</accession>
<evidence type="ECO:0000256" key="3">
    <source>
        <dbReference type="ARBA" id="ARBA00022448"/>
    </source>
</evidence>
<protein>
    <submittedName>
        <fullName evidence="11">Fimbrial biogenesis outer membrane usher protein</fullName>
    </submittedName>
</protein>
<evidence type="ECO:0000256" key="2">
    <source>
        <dbReference type="ARBA" id="ARBA00008064"/>
    </source>
</evidence>
<reference evidence="11 12" key="1">
    <citation type="submission" date="2020-11" db="EMBL/GenBank/DDBJ databases">
        <title>Taxonomic investigation of Rahnella strains.</title>
        <authorList>
            <person name="Lee S.D."/>
        </authorList>
    </citation>
    <scope>NUCLEOTIDE SEQUENCE [LARGE SCALE GENOMIC DNA]</scope>
    <source>
        <strain evidence="11 12">SAP-17</strain>
    </source>
</reference>
<keyword evidence="12" id="KW-1185">Reference proteome</keyword>
<evidence type="ECO:0000256" key="6">
    <source>
        <dbReference type="ARBA" id="ARBA00022729"/>
    </source>
</evidence>
<comment type="caution">
    <text evidence="11">The sequence shown here is derived from an EMBL/GenBank/DDBJ whole genome shotgun (WGS) entry which is preliminary data.</text>
</comment>
<evidence type="ECO:0000256" key="5">
    <source>
        <dbReference type="ARBA" id="ARBA00022692"/>
    </source>
</evidence>
<dbReference type="InterPro" id="IPR025949">
    <property type="entry name" value="PapC-like_C"/>
</dbReference>
<evidence type="ECO:0000313" key="12">
    <source>
        <dbReference type="Proteomes" id="UP000636811"/>
    </source>
</evidence>
<evidence type="ECO:0000259" key="9">
    <source>
        <dbReference type="Pfam" id="PF13953"/>
    </source>
</evidence>
<dbReference type="PANTHER" id="PTHR30451:SF20">
    <property type="entry name" value="FIMBRIAE USHER"/>
    <property type="match status" value="1"/>
</dbReference>
<dbReference type="Gene3D" id="2.60.40.2610">
    <property type="entry name" value="Outer membrane usher protein FimD, plug domain"/>
    <property type="match status" value="1"/>
</dbReference>
<dbReference type="PANTHER" id="PTHR30451">
    <property type="entry name" value="OUTER MEMBRANE USHER PROTEIN"/>
    <property type="match status" value="1"/>
</dbReference>
<evidence type="ECO:0000256" key="7">
    <source>
        <dbReference type="ARBA" id="ARBA00023136"/>
    </source>
</evidence>
<comment type="similarity">
    <text evidence="2">Belongs to the fimbrial export usher family.</text>
</comment>
<dbReference type="Pfam" id="PF00577">
    <property type="entry name" value="Usher"/>
    <property type="match status" value="1"/>
</dbReference>
<dbReference type="EMBL" id="JADOBI010000001">
    <property type="protein sequence ID" value="MBF7977887.1"/>
    <property type="molecule type" value="Genomic_DNA"/>
</dbReference>
<dbReference type="Gene3D" id="2.60.40.2070">
    <property type="match status" value="1"/>
</dbReference>
<evidence type="ECO:0000313" key="11">
    <source>
        <dbReference type="EMBL" id="MBF7977887.1"/>
    </source>
</evidence>
<dbReference type="InterPro" id="IPR042186">
    <property type="entry name" value="FimD_plug_dom"/>
</dbReference>
<dbReference type="Proteomes" id="UP000636811">
    <property type="component" value="Unassembled WGS sequence"/>
</dbReference>
<sequence length="860" mass="94154">MAVILPNNTLHQFSLLLLVWVLILLSWGVKADNQSSRPASNAEFDESFLNVEPGNKVDLSRFSEGASVLPGTYLTAIYINNTWVGSRNIEMKLRHDKSVYPCLYDNVIKHIDFNYEKLPQGLFSKQGFAECIDLTEKLPESQVSYDSNEQRLDIIIPQAYMLNTARGSVRPELWDRGIPAFLLGYNINGYRNDANNSSYHSLYAGFDAGLNMGAWYFRHYGSYNWMDNGQKQYTNLNTYLQRDVPGLKGRVLMGQSNTNGQIFNTLPFSGIQLASDEQMLPESQRGYAPDIRGIARTNARITVRQNSQILLETTVTPGAFLINDLFPTGYGGDLDVTVRESDGTEQHFRVPYASVTQLLRPGTSRYSFTAGELRSENVNANPMFYQSTYQHGLTNALTGYGGVLASEHYAAVQVGSALGTSLGAWAFDITQANTKVDGDNSHSKKNFTGQSYQFSYSKTSIATQSNLSLAAYRFSADGYMDFMTAMQTRDAISRGGNAESVARAKKRVTVTGGQGMGDTFGHLYLSGSLQDYWNRGGREKQWQFGYNNQYRMLAFGLSVNRSYSSLGATQTHYLLSFSVPLGRSDETNTPYLRMDLQHDSTGQDGQQASLSGTAGKDNRFGYSLTGINANQGSGSSGSVSANYRSVMSALSSTYSTGKGYKSASAGMTGTLIGHSGGVTLTPYTSDTFALVEAKGAEGAAVSSYAGIKVDSRGYAVVPYLNPYQMNEINIDPSGIGHDVELDNTSQKVAPNLGAVVKVKYSTTRGTPILFDARYQNETLPFGADVQDEKNNSVGSVGQGGLLYARVGSERGQLRVKWGESHNMQCTLNYVLIPRDTTSLTSAIQRFESECQPVITQHAAG</sequence>
<keyword evidence="4" id="KW-1134">Transmembrane beta strand</keyword>
<dbReference type="Pfam" id="PF13954">
    <property type="entry name" value="PapC_N"/>
    <property type="match status" value="1"/>
</dbReference>
<proteinExistence type="inferred from homology"/>
<keyword evidence="6" id="KW-0732">Signal</keyword>
<evidence type="ECO:0000256" key="1">
    <source>
        <dbReference type="ARBA" id="ARBA00004571"/>
    </source>
</evidence>
<gene>
    <name evidence="11" type="ORF">IV433_00525</name>
</gene>
<dbReference type="InterPro" id="IPR043142">
    <property type="entry name" value="PapC-like_C_sf"/>
</dbReference>
<organism evidence="11 12">
    <name type="scientific">Rahnella laticis</name>
    <dbReference type="NCBI Taxonomy" id="2787622"/>
    <lineage>
        <taxon>Bacteria</taxon>
        <taxon>Pseudomonadati</taxon>
        <taxon>Pseudomonadota</taxon>
        <taxon>Gammaproteobacteria</taxon>
        <taxon>Enterobacterales</taxon>
        <taxon>Yersiniaceae</taxon>
        <taxon>Rahnella</taxon>
    </lineage>
</organism>
<feature type="domain" description="PapC N-terminal" evidence="10">
    <location>
        <begin position="43"/>
        <end position="189"/>
    </location>
</feature>
<comment type="subcellular location">
    <subcellularLocation>
        <location evidence="1">Cell outer membrane</location>
        <topology evidence="1">Multi-pass membrane protein</topology>
    </subcellularLocation>
</comment>
<keyword evidence="5" id="KW-0812">Transmembrane</keyword>
<dbReference type="Gene3D" id="3.10.20.410">
    <property type="match status" value="1"/>
</dbReference>
<name>A0ABS0DYF0_9GAMM</name>
<keyword evidence="3" id="KW-0813">Transport</keyword>